<name>A0A6N9TSL6_DISTH</name>
<protein>
    <submittedName>
        <fullName evidence="2">DUF211 domain-containing protein</fullName>
    </submittedName>
</protein>
<dbReference type="RefSeq" id="WP_163299565.1">
    <property type="nucleotide sequence ID" value="NZ_JAAGRR010000163.1"/>
</dbReference>
<dbReference type="PANTHER" id="PTHR42240:SF1">
    <property type="entry name" value="DUF211 DOMAIN-CONTAINING PROTEIN"/>
    <property type="match status" value="1"/>
</dbReference>
<sequence>MAFDTTSAGKPEPPSSPARPTLRRLVLDVLKPHEPNILAIAKALAVLPGVDGVDITVYEIDAKVENVKITLEGTDLEFARIRNVIHDMGGAIHSIDKVSTGRVIVEEAPTPQD</sequence>
<evidence type="ECO:0000256" key="1">
    <source>
        <dbReference type="SAM" id="MobiDB-lite"/>
    </source>
</evidence>
<dbReference type="Pfam" id="PF02680">
    <property type="entry name" value="DUF211"/>
    <property type="match status" value="1"/>
</dbReference>
<gene>
    <name evidence="2" type="ORF">G3N55_11180</name>
</gene>
<feature type="region of interest" description="Disordered" evidence="1">
    <location>
        <begin position="1"/>
        <end position="20"/>
    </location>
</feature>
<reference evidence="2 3" key="1">
    <citation type="submission" date="2020-02" db="EMBL/GenBank/DDBJ databases">
        <title>Comparative genomics of sulfur disproportionating microorganisms.</title>
        <authorList>
            <person name="Ward L.M."/>
            <person name="Bertran E."/>
            <person name="Johnston D.T."/>
        </authorList>
    </citation>
    <scope>NUCLEOTIDE SEQUENCE [LARGE SCALE GENOMIC DNA]</scope>
    <source>
        <strain evidence="2 3">DSM 100025</strain>
    </source>
</reference>
<dbReference type="PANTHER" id="PTHR42240">
    <property type="entry name" value="DUF211 DOMAIN-CONTAINING PROTEIN"/>
    <property type="match status" value="1"/>
</dbReference>
<proteinExistence type="predicted"/>
<organism evidence="2 3">
    <name type="scientific">Dissulfurirhabdus thermomarina</name>
    <dbReference type="NCBI Taxonomy" id="1765737"/>
    <lineage>
        <taxon>Bacteria</taxon>
        <taxon>Deltaproteobacteria</taxon>
        <taxon>Dissulfurirhabdaceae</taxon>
        <taxon>Dissulfurirhabdus</taxon>
    </lineage>
</organism>
<dbReference type="Gene3D" id="3.30.70.1340">
    <property type="entry name" value="MTH889-like domain"/>
    <property type="match status" value="1"/>
</dbReference>
<comment type="caution">
    <text evidence="2">The sequence shown here is derived from an EMBL/GenBank/DDBJ whole genome shotgun (WGS) entry which is preliminary data.</text>
</comment>
<accession>A0A6N9TSL6</accession>
<keyword evidence="3" id="KW-1185">Reference proteome</keyword>
<dbReference type="EMBL" id="JAAGRR010000163">
    <property type="protein sequence ID" value="NDY43400.1"/>
    <property type="molecule type" value="Genomic_DNA"/>
</dbReference>
<dbReference type="Proteomes" id="UP000469346">
    <property type="component" value="Unassembled WGS sequence"/>
</dbReference>
<dbReference type="AlphaFoldDB" id="A0A6N9TSL6"/>
<dbReference type="SUPFAM" id="SSF160363">
    <property type="entry name" value="MTH889-like"/>
    <property type="match status" value="1"/>
</dbReference>
<dbReference type="InterPro" id="IPR003831">
    <property type="entry name" value="DUF211"/>
</dbReference>
<evidence type="ECO:0000313" key="2">
    <source>
        <dbReference type="EMBL" id="NDY43400.1"/>
    </source>
</evidence>
<evidence type="ECO:0000313" key="3">
    <source>
        <dbReference type="Proteomes" id="UP000469346"/>
    </source>
</evidence>
<dbReference type="InterPro" id="IPR023129">
    <property type="entry name" value="MTH889-like_dom_sf"/>
</dbReference>